<dbReference type="InterPro" id="IPR002053">
    <property type="entry name" value="Glyco_hydro_25"/>
</dbReference>
<dbReference type="InterPro" id="IPR018077">
    <property type="entry name" value="Glyco_hydro_fam25_subgr"/>
</dbReference>
<gene>
    <name evidence="6" type="ORF">SAMN05880501_11020</name>
</gene>
<feature type="chain" id="PRO_5038903097" evidence="4">
    <location>
        <begin position="27"/>
        <end position="350"/>
    </location>
</feature>
<organism evidence="6 7">
    <name type="scientific">Ureibacillus xyleni</name>
    <dbReference type="NCBI Taxonomy" id="614648"/>
    <lineage>
        <taxon>Bacteria</taxon>
        <taxon>Bacillati</taxon>
        <taxon>Bacillota</taxon>
        <taxon>Bacilli</taxon>
        <taxon>Bacillales</taxon>
        <taxon>Caryophanaceae</taxon>
        <taxon>Ureibacillus</taxon>
    </lineage>
</organism>
<dbReference type="PROSITE" id="PS51782">
    <property type="entry name" value="LYSM"/>
    <property type="match status" value="2"/>
</dbReference>
<protein>
    <submittedName>
        <fullName evidence="6">GH25 family lyzozyme M1 (1,4-beta-N-acetylmuramidase)</fullName>
    </submittedName>
</protein>
<accession>A0A285T9C6</accession>
<evidence type="ECO:0000313" key="6">
    <source>
        <dbReference type="EMBL" id="SOC18034.1"/>
    </source>
</evidence>
<dbReference type="SMART" id="SM00257">
    <property type="entry name" value="LysM"/>
    <property type="match status" value="2"/>
</dbReference>
<proteinExistence type="inferred from homology"/>
<keyword evidence="3" id="KW-0326">Glycosidase</keyword>
<feature type="domain" description="LysM" evidence="5">
    <location>
        <begin position="247"/>
        <end position="291"/>
    </location>
</feature>
<dbReference type="GO" id="GO:0003796">
    <property type="term" value="F:lysozyme activity"/>
    <property type="evidence" value="ECO:0007669"/>
    <property type="project" value="InterPro"/>
</dbReference>
<evidence type="ECO:0000256" key="3">
    <source>
        <dbReference type="ARBA" id="ARBA00023295"/>
    </source>
</evidence>
<sequence length="350" mass="39012">MKMIRRLLIIVLFCTSFLLSTHSGYAVEPESTKEYFGIDVSRHQGDIDFEKVANAGVQVVYIKSSESSSWVDPYFEKNYKGAKSAGLKVGFYHYVIARTVEEARNEANFFATLIQDKEYDAKPVMDFEDLEGLNAEEVNVIALAFAEEVERLTGKDVLVYSNAHNATNVFDESLTKYSLWLAQYDGNVPSNEVIWDTWAGWQYSDTGTVDGISGNVDLNTFNDGIFLKDSSLVEEPTRTPVSTPTTSTYTVKPGDTLSSIARNYGVTVASIVEENSIKNQNLIYPGDTLIINSDIQSSSTNVNYVVKSGDTLWKIAKRYGTSVNSIVHENNIQNPDLIYPGDTFKIPITR</sequence>
<keyword evidence="7" id="KW-1185">Reference proteome</keyword>
<dbReference type="InterPro" id="IPR036779">
    <property type="entry name" value="LysM_dom_sf"/>
</dbReference>
<dbReference type="GO" id="GO:0016998">
    <property type="term" value="P:cell wall macromolecule catabolic process"/>
    <property type="evidence" value="ECO:0007669"/>
    <property type="project" value="InterPro"/>
</dbReference>
<evidence type="ECO:0000313" key="7">
    <source>
        <dbReference type="Proteomes" id="UP000219636"/>
    </source>
</evidence>
<dbReference type="Pfam" id="PF01183">
    <property type="entry name" value="Glyco_hydro_25"/>
    <property type="match status" value="1"/>
</dbReference>
<dbReference type="PROSITE" id="PS51904">
    <property type="entry name" value="GLYCOSYL_HYDROL_F25_2"/>
    <property type="match status" value="1"/>
</dbReference>
<evidence type="ECO:0000256" key="4">
    <source>
        <dbReference type="SAM" id="SignalP"/>
    </source>
</evidence>
<feature type="signal peptide" evidence="4">
    <location>
        <begin position="1"/>
        <end position="26"/>
    </location>
</feature>
<dbReference type="InterPro" id="IPR018392">
    <property type="entry name" value="LysM"/>
</dbReference>
<dbReference type="SMART" id="SM00641">
    <property type="entry name" value="Glyco_25"/>
    <property type="match status" value="1"/>
</dbReference>
<dbReference type="CDD" id="cd00118">
    <property type="entry name" value="LysM"/>
    <property type="match status" value="2"/>
</dbReference>
<dbReference type="SUPFAM" id="SSF54106">
    <property type="entry name" value="LysM domain"/>
    <property type="match status" value="2"/>
</dbReference>
<dbReference type="Gene3D" id="3.20.20.80">
    <property type="entry name" value="Glycosidases"/>
    <property type="match status" value="1"/>
</dbReference>
<dbReference type="PANTHER" id="PTHR34135">
    <property type="entry name" value="LYSOZYME"/>
    <property type="match status" value="1"/>
</dbReference>
<name>A0A285T9C6_9BACL</name>
<dbReference type="EMBL" id="OBMQ01000010">
    <property type="protein sequence ID" value="SOC18034.1"/>
    <property type="molecule type" value="Genomic_DNA"/>
</dbReference>
<feature type="domain" description="LysM" evidence="5">
    <location>
        <begin position="302"/>
        <end position="346"/>
    </location>
</feature>
<keyword evidence="2" id="KW-0378">Hydrolase</keyword>
<comment type="similarity">
    <text evidence="1">Belongs to the glycosyl hydrolase 25 family.</text>
</comment>
<evidence type="ECO:0000256" key="1">
    <source>
        <dbReference type="ARBA" id="ARBA00010646"/>
    </source>
</evidence>
<dbReference type="Gene3D" id="3.10.350.10">
    <property type="entry name" value="LysM domain"/>
    <property type="match status" value="2"/>
</dbReference>
<dbReference type="RefSeq" id="WP_097074252.1">
    <property type="nucleotide sequence ID" value="NZ_OBMQ01000010.1"/>
</dbReference>
<dbReference type="InterPro" id="IPR017853">
    <property type="entry name" value="GH"/>
</dbReference>
<dbReference type="SUPFAM" id="SSF51445">
    <property type="entry name" value="(Trans)glycosidases"/>
    <property type="match status" value="1"/>
</dbReference>
<evidence type="ECO:0000259" key="5">
    <source>
        <dbReference type="PROSITE" id="PS51782"/>
    </source>
</evidence>
<dbReference type="AlphaFoldDB" id="A0A285T9C6"/>
<dbReference type="PANTHER" id="PTHR34135:SF2">
    <property type="entry name" value="LYSOZYME"/>
    <property type="match status" value="1"/>
</dbReference>
<dbReference type="Pfam" id="PF01476">
    <property type="entry name" value="LysM"/>
    <property type="match status" value="2"/>
</dbReference>
<dbReference type="OrthoDB" id="9769314at2"/>
<keyword evidence="4" id="KW-0732">Signal</keyword>
<dbReference type="GO" id="GO:0009253">
    <property type="term" value="P:peptidoglycan catabolic process"/>
    <property type="evidence" value="ECO:0007669"/>
    <property type="project" value="InterPro"/>
</dbReference>
<reference evidence="7" key="1">
    <citation type="submission" date="2017-08" db="EMBL/GenBank/DDBJ databases">
        <authorList>
            <person name="Varghese N."/>
            <person name="Submissions S."/>
        </authorList>
    </citation>
    <scope>NUCLEOTIDE SEQUENCE [LARGE SCALE GENOMIC DNA]</scope>
    <source>
        <strain evidence="7">JC22</strain>
    </source>
</reference>
<evidence type="ECO:0000256" key="2">
    <source>
        <dbReference type="ARBA" id="ARBA00022801"/>
    </source>
</evidence>
<dbReference type="Proteomes" id="UP000219636">
    <property type="component" value="Unassembled WGS sequence"/>
</dbReference>
<dbReference type="GO" id="GO:0016052">
    <property type="term" value="P:carbohydrate catabolic process"/>
    <property type="evidence" value="ECO:0007669"/>
    <property type="project" value="TreeGrafter"/>
</dbReference>